<sequence length="143" mass="16684">MKSIKNRRAEHDYYILQKIEAGIVLTGSEIKSIRAGNVNFRDSYAKIEDGECWLYNLHISPWGKSAHFVPDPSRKRKLLLHKREIIRLKSKVEEQGMTLIPLELKINEKGLCKVILALAKGKKIYDKRESLRREAIERDRERG</sequence>
<keyword evidence="2" id="KW-1185">Reference proteome</keyword>
<accession>A0AC61QKZ5</accession>
<evidence type="ECO:0000313" key="2">
    <source>
        <dbReference type="Proteomes" id="UP000294588"/>
    </source>
</evidence>
<name>A0AC61QKZ5_9BACT</name>
<organism evidence="1 2">
    <name type="scientific">Candidatus Syntrophosphaera thermopropionivorans</name>
    <dbReference type="NCBI Taxonomy" id="2593015"/>
    <lineage>
        <taxon>Bacteria</taxon>
        <taxon>Pseudomonadati</taxon>
        <taxon>Candidatus Cloacimonadota</taxon>
        <taxon>Candidatus Cloacimonadia</taxon>
        <taxon>Candidatus Cloacimonadales</taxon>
        <taxon>Candidatus Cloacimonadaceae</taxon>
        <taxon>Candidatus Syntrophosphaera</taxon>
    </lineage>
</organism>
<dbReference type="EMBL" id="SMOG01000001">
    <property type="protein sequence ID" value="TDF74627.1"/>
    <property type="molecule type" value="Genomic_DNA"/>
</dbReference>
<comment type="caution">
    <text evidence="1">The sequence shown here is derived from an EMBL/GenBank/DDBJ whole genome shotgun (WGS) entry which is preliminary data.</text>
</comment>
<reference evidence="1" key="1">
    <citation type="submission" date="2019-03" db="EMBL/GenBank/DDBJ databases">
        <title>Candidatus Syntrophosphaera thermopropionivorans: a novel player in syntrophic propionate oxidation during anaerobic digestion.</title>
        <authorList>
            <person name="Dyksma S."/>
        </authorList>
    </citation>
    <scope>NUCLEOTIDE SEQUENCE</scope>
    <source>
        <strain evidence="1">W5</strain>
    </source>
</reference>
<protein>
    <submittedName>
        <fullName evidence="1">SsrA-binding protein SmpB</fullName>
    </submittedName>
</protein>
<proteinExistence type="predicted"/>
<gene>
    <name evidence="1" type="primary">smpB</name>
    <name evidence="1" type="ORF">E0946_00665</name>
</gene>
<dbReference type="Proteomes" id="UP000294588">
    <property type="component" value="Unassembled WGS sequence"/>
</dbReference>
<evidence type="ECO:0000313" key="1">
    <source>
        <dbReference type="EMBL" id="TDF74627.1"/>
    </source>
</evidence>